<dbReference type="PANTHER" id="PTHR32141">
    <property type="match status" value="1"/>
</dbReference>
<organism evidence="3 4">
    <name type="scientific">Digitaria exilis</name>
    <dbReference type="NCBI Taxonomy" id="1010633"/>
    <lineage>
        <taxon>Eukaryota</taxon>
        <taxon>Viridiplantae</taxon>
        <taxon>Streptophyta</taxon>
        <taxon>Embryophyta</taxon>
        <taxon>Tracheophyta</taxon>
        <taxon>Spermatophyta</taxon>
        <taxon>Magnoliopsida</taxon>
        <taxon>Liliopsida</taxon>
        <taxon>Poales</taxon>
        <taxon>Poaceae</taxon>
        <taxon>PACMAD clade</taxon>
        <taxon>Panicoideae</taxon>
        <taxon>Panicodae</taxon>
        <taxon>Paniceae</taxon>
        <taxon>Anthephorinae</taxon>
        <taxon>Digitaria</taxon>
    </lineage>
</organism>
<evidence type="ECO:0000259" key="2">
    <source>
        <dbReference type="Pfam" id="PF24758"/>
    </source>
</evidence>
<dbReference type="InterPro" id="IPR055302">
    <property type="entry name" value="F-box_dom-containing"/>
</dbReference>
<dbReference type="Pfam" id="PF24758">
    <property type="entry name" value="LRR_At5g56370"/>
    <property type="match status" value="1"/>
</dbReference>
<reference evidence="3" key="1">
    <citation type="submission" date="2020-07" db="EMBL/GenBank/DDBJ databases">
        <title>Genome sequence and genetic diversity analysis of an under-domesticated orphan crop, white fonio (Digitaria exilis).</title>
        <authorList>
            <person name="Bennetzen J.L."/>
            <person name="Chen S."/>
            <person name="Ma X."/>
            <person name="Wang X."/>
            <person name="Yssel A.E.J."/>
            <person name="Chaluvadi S.R."/>
            <person name="Johnson M."/>
            <person name="Gangashetty P."/>
            <person name="Hamidou F."/>
            <person name="Sanogo M.D."/>
            <person name="Zwaenepoel A."/>
            <person name="Wallace J."/>
            <person name="Van De Peer Y."/>
            <person name="Van Deynze A."/>
        </authorList>
    </citation>
    <scope>NUCLEOTIDE SEQUENCE</scope>
    <source>
        <tissue evidence="3">Leaves</tissue>
    </source>
</reference>
<dbReference type="AlphaFoldDB" id="A0A835BUN5"/>
<evidence type="ECO:0000313" key="4">
    <source>
        <dbReference type="Proteomes" id="UP000636709"/>
    </source>
</evidence>
<protein>
    <recommendedName>
        <fullName evidence="2">F-box/LRR-repeat protein 15/At3g58940/PEG3-like LRR domain-containing protein</fullName>
    </recommendedName>
</protein>
<name>A0A835BUN5_9POAL</name>
<proteinExistence type="predicted"/>
<comment type="caution">
    <text evidence="3">The sequence shown here is derived from an EMBL/GenBank/DDBJ whole genome shotgun (WGS) entry which is preliminary data.</text>
</comment>
<accession>A0A835BUN5</accession>
<dbReference type="OrthoDB" id="689950at2759"/>
<dbReference type="SUPFAM" id="SSF52047">
    <property type="entry name" value="RNI-like"/>
    <property type="match status" value="1"/>
</dbReference>
<evidence type="ECO:0000313" key="3">
    <source>
        <dbReference type="EMBL" id="KAF8715744.1"/>
    </source>
</evidence>
<dbReference type="Proteomes" id="UP000636709">
    <property type="component" value="Unassembled WGS sequence"/>
</dbReference>
<gene>
    <name evidence="3" type="ORF">HU200_026689</name>
</gene>
<dbReference type="EMBL" id="JACEFO010001730">
    <property type="protein sequence ID" value="KAF8715744.1"/>
    <property type="molecule type" value="Genomic_DNA"/>
</dbReference>
<keyword evidence="4" id="KW-1185">Reference proteome</keyword>
<dbReference type="InterPro" id="IPR055411">
    <property type="entry name" value="LRR_FXL15/At3g58940/PEG3-like"/>
</dbReference>
<dbReference type="InterPro" id="IPR036047">
    <property type="entry name" value="F-box-like_dom_sf"/>
</dbReference>
<dbReference type="SUPFAM" id="SSF81383">
    <property type="entry name" value="F-box domain"/>
    <property type="match status" value="1"/>
</dbReference>
<feature type="region of interest" description="Disordered" evidence="1">
    <location>
        <begin position="1"/>
        <end position="23"/>
    </location>
</feature>
<sequence length="462" mass="52014">MPLPVVDGDEAESKPARMTTMRRRASLPAAAAVAGGSENGRDHISKLPVEILGSILFLLPLKEAGRTTTLSKRWEKVFAGSPISLDDEQVVRRRVGRPPRESVLHAERVDVISRILSKHKGQVRRLRLSMTRFQGDGDGQGLATDAFDGRGVEELIVDSTYPIRFFSSPPLRSVELINCNWLPTEPPVLPPVFAKLKEVSIRAVNFSMAAVYALLEQCVELESLLLSSLHRVQAGMESILQVRSQSLRRLFLEVLGLKEVVIVDAPKLERLLGEVLYKHSHCKVTLGNAPKLQIVGFLTMELLPQPPVIFTSLSIIRTLVRHKIPYSTDLLELAGRADCLRDRVKTIVVGDLWLHTDTLGLDFAKILLESAKKLQLIMKIFHIPVGKRKESRSYRQKLGLKSNPSIKARVVFPRDYISSRQVSDVLMDASSLAIPDPMFYQRTFRSWYIRKEWHCYMQAMEG</sequence>
<feature type="domain" description="F-box/LRR-repeat protein 15/At3g58940/PEG3-like LRR" evidence="2">
    <location>
        <begin position="158"/>
        <end position="301"/>
    </location>
</feature>
<dbReference type="PANTHER" id="PTHR32141:SF94">
    <property type="entry name" value="F-BOX DOMAIN-CONTAINING PROTEIN"/>
    <property type="match status" value="1"/>
</dbReference>
<evidence type="ECO:0000256" key="1">
    <source>
        <dbReference type="SAM" id="MobiDB-lite"/>
    </source>
</evidence>